<dbReference type="STRING" id="1684307.A0A316U9F6"/>
<dbReference type="OrthoDB" id="424572at2759"/>
<keyword evidence="4" id="KW-0396">Initiation factor</keyword>
<dbReference type="InterPro" id="IPR029044">
    <property type="entry name" value="Nucleotide-diphossugar_trans"/>
</dbReference>
<keyword evidence="12" id="KW-1185">Reference proteome</keyword>
<dbReference type="Pfam" id="PF00483">
    <property type="entry name" value="NTP_transferase"/>
    <property type="match status" value="1"/>
</dbReference>
<evidence type="ECO:0000256" key="1">
    <source>
        <dbReference type="ARBA" id="ARBA00004514"/>
    </source>
</evidence>
<evidence type="ECO:0000256" key="9">
    <source>
        <dbReference type="SAM" id="MobiDB-lite"/>
    </source>
</evidence>
<feature type="region of interest" description="Disordered" evidence="9">
    <location>
        <begin position="473"/>
        <end position="507"/>
    </location>
</feature>
<dbReference type="GO" id="GO:0031369">
    <property type="term" value="F:translation initiation factor binding"/>
    <property type="evidence" value="ECO:0007669"/>
    <property type="project" value="InterPro"/>
</dbReference>
<evidence type="ECO:0000256" key="6">
    <source>
        <dbReference type="ARBA" id="ARBA00044144"/>
    </source>
</evidence>
<dbReference type="SUPFAM" id="SSF53448">
    <property type="entry name" value="Nucleotide-diphospho-sugar transferases"/>
    <property type="match status" value="1"/>
</dbReference>
<feature type="compositionally biased region" description="Acidic residues" evidence="9">
    <location>
        <begin position="523"/>
        <end position="536"/>
    </location>
</feature>
<comment type="subunit">
    <text evidence="8">Component of the translation initiation factor 2B (eIF2B) complex which is a heterodecamer of two sets of five different subunits: alpha, beta, gamma, delta and epsilon. Subunits alpha, beta and delta comprise a regulatory subcomplex and subunits epsilon and gamma comprise a catalytic subcomplex. Within the complex, the hexameric regulatory complex resides at the center, with the two heterodimeric catalytic subcomplexes bound on opposite sides.</text>
</comment>
<dbReference type="InterPro" id="IPR051956">
    <property type="entry name" value="eIF2B_epsilon"/>
</dbReference>
<dbReference type="Gene3D" id="2.160.10.10">
    <property type="entry name" value="Hexapeptide repeat proteins"/>
    <property type="match status" value="1"/>
</dbReference>
<feature type="region of interest" description="Disordered" evidence="9">
    <location>
        <begin position="787"/>
        <end position="806"/>
    </location>
</feature>
<dbReference type="CDD" id="cd11558">
    <property type="entry name" value="W2_eIF2B_epsilon"/>
    <property type="match status" value="1"/>
</dbReference>
<dbReference type="GO" id="GO:0005085">
    <property type="term" value="F:guanyl-nucleotide exchange factor activity"/>
    <property type="evidence" value="ECO:0007669"/>
    <property type="project" value="InterPro"/>
</dbReference>
<dbReference type="Gene3D" id="3.90.550.10">
    <property type="entry name" value="Spore Coat Polysaccharide Biosynthesis Protein SpsA, Chain A"/>
    <property type="match status" value="1"/>
</dbReference>
<gene>
    <name evidence="11" type="ORF">BCV69DRAFT_281774</name>
</gene>
<dbReference type="InterPro" id="IPR056764">
    <property type="entry name" value="LbH_EIF2B3/5"/>
</dbReference>
<dbReference type="EMBL" id="KZ819324">
    <property type="protein sequence ID" value="PWN21860.1"/>
    <property type="molecule type" value="Genomic_DNA"/>
</dbReference>
<evidence type="ECO:0000256" key="7">
    <source>
        <dbReference type="ARBA" id="ARBA00044345"/>
    </source>
</evidence>
<feature type="compositionally biased region" description="Acidic residues" evidence="9">
    <location>
        <begin position="582"/>
        <end position="596"/>
    </location>
</feature>
<dbReference type="SUPFAM" id="SSF48371">
    <property type="entry name" value="ARM repeat"/>
    <property type="match status" value="1"/>
</dbReference>
<evidence type="ECO:0000256" key="3">
    <source>
        <dbReference type="ARBA" id="ARBA00022490"/>
    </source>
</evidence>
<comment type="similarity">
    <text evidence="2">Belongs to the eIF-2B gamma/epsilon subunits family.</text>
</comment>
<dbReference type="PANTHER" id="PTHR45887">
    <property type="entry name" value="TRANSLATION INITIATION FACTOR EIF-2B SUBUNIT EPSILON"/>
    <property type="match status" value="1"/>
</dbReference>
<dbReference type="InterPro" id="IPR016024">
    <property type="entry name" value="ARM-type_fold"/>
</dbReference>
<evidence type="ECO:0000256" key="5">
    <source>
        <dbReference type="ARBA" id="ARBA00022917"/>
    </source>
</evidence>
<dbReference type="GO" id="GO:0003743">
    <property type="term" value="F:translation initiation factor activity"/>
    <property type="evidence" value="ECO:0007669"/>
    <property type="project" value="TreeGrafter"/>
</dbReference>
<protein>
    <recommendedName>
        <fullName evidence="6">Translation initiation factor eIF2B subunit epsilon</fullName>
    </recommendedName>
    <alternativeName>
        <fullName evidence="7">eIF2B GDP-GTP exchange factor subunit epsilon</fullName>
    </alternativeName>
</protein>
<dbReference type="GeneID" id="37013841"/>
<dbReference type="RefSeq" id="XP_025349020.1">
    <property type="nucleotide sequence ID" value="XM_025492107.1"/>
</dbReference>
<dbReference type="PANTHER" id="PTHR45887:SF1">
    <property type="entry name" value="TRANSLATION INITIATION FACTOR EIF-2B SUBUNIT EPSILON"/>
    <property type="match status" value="1"/>
</dbReference>
<dbReference type="SUPFAM" id="SSF51161">
    <property type="entry name" value="Trimeric LpxA-like enzymes"/>
    <property type="match status" value="1"/>
</dbReference>
<name>A0A316U9F6_9BASI</name>
<dbReference type="Gene3D" id="1.25.40.180">
    <property type="match status" value="1"/>
</dbReference>
<feature type="domain" description="W2" evidence="10">
    <location>
        <begin position="627"/>
        <end position="801"/>
    </location>
</feature>
<dbReference type="InterPro" id="IPR005835">
    <property type="entry name" value="NTP_transferase_dom"/>
</dbReference>
<organism evidence="11 12">
    <name type="scientific">Pseudomicrostroma glucosiphilum</name>
    <dbReference type="NCBI Taxonomy" id="1684307"/>
    <lineage>
        <taxon>Eukaryota</taxon>
        <taxon>Fungi</taxon>
        <taxon>Dikarya</taxon>
        <taxon>Basidiomycota</taxon>
        <taxon>Ustilaginomycotina</taxon>
        <taxon>Exobasidiomycetes</taxon>
        <taxon>Microstromatales</taxon>
        <taxon>Microstromatales incertae sedis</taxon>
        <taxon>Pseudomicrostroma</taxon>
    </lineage>
</organism>
<reference evidence="11 12" key="1">
    <citation type="journal article" date="2018" name="Mol. Biol. Evol.">
        <title>Broad Genomic Sampling Reveals a Smut Pathogenic Ancestry of the Fungal Clade Ustilaginomycotina.</title>
        <authorList>
            <person name="Kijpornyongpan T."/>
            <person name="Mondo S.J."/>
            <person name="Barry K."/>
            <person name="Sandor L."/>
            <person name="Lee J."/>
            <person name="Lipzen A."/>
            <person name="Pangilinan J."/>
            <person name="LaButti K."/>
            <person name="Hainaut M."/>
            <person name="Henrissat B."/>
            <person name="Grigoriev I.V."/>
            <person name="Spatafora J.W."/>
            <person name="Aime M.C."/>
        </authorList>
    </citation>
    <scope>NUCLEOTIDE SEQUENCE [LARGE SCALE GENOMIC DNA]</scope>
    <source>
        <strain evidence="11 12">MCA 4718</strain>
    </source>
</reference>
<dbReference type="Pfam" id="PF25084">
    <property type="entry name" value="LbH_EIF2B"/>
    <property type="match status" value="1"/>
</dbReference>
<feature type="compositionally biased region" description="Acidic residues" evidence="9">
    <location>
        <begin position="794"/>
        <end position="806"/>
    </location>
</feature>
<dbReference type="Proteomes" id="UP000245942">
    <property type="component" value="Unassembled WGS sequence"/>
</dbReference>
<evidence type="ECO:0000256" key="8">
    <source>
        <dbReference type="ARBA" id="ARBA00046432"/>
    </source>
</evidence>
<evidence type="ECO:0000313" key="12">
    <source>
        <dbReference type="Proteomes" id="UP000245942"/>
    </source>
</evidence>
<feature type="region of interest" description="Disordered" evidence="9">
    <location>
        <begin position="549"/>
        <end position="605"/>
    </location>
</feature>
<dbReference type="InterPro" id="IPR044123">
    <property type="entry name" value="W2_eIF2B_epsilon"/>
</dbReference>
<keyword evidence="5" id="KW-0648">Protein biosynthesis</keyword>
<dbReference type="Pfam" id="PF02020">
    <property type="entry name" value="W2"/>
    <property type="match status" value="1"/>
</dbReference>
<comment type="subcellular location">
    <subcellularLocation>
        <location evidence="1">Cytoplasm</location>
        <location evidence="1">Cytosol</location>
    </subcellularLocation>
</comment>
<keyword evidence="3" id="KW-0963">Cytoplasm</keyword>
<dbReference type="GO" id="GO:0005851">
    <property type="term" value="C:eukaryotic translation initiation factor 2B complex"/>
    <property type="evidence" value="ECO:0007669"/>
    <property type="project" value="TreeGrafter"/>
</dbReference>
<feature type="region of interest" description="Disordered" evidence="9">
    <location>
        <begin position="517"/>
        <end position="536"/>
    </location>
</feature>
<proteinExistence type="inferred from homology"/>
<sequence length="806" mass="86562">MAPKPAPTTSSKGQVKSASSSKKKAASAAPIDGADEEPLSAVILADSFDSRFSPLTLTRPRCLLPLCGVPLINLTLERLLQAGASKVYVLSKSHTHLVRQHIESLRKSGALTGLDIVVYALPSATSVGHAMQDLDSKQVIRGDFILVQPDAVGNVDLREMVRIHTERKKLDRDAIMTIGMMSVEPQARNSPPSSSPIVALRSKSQQLLHWAFHTPAASARHASLPYEDTFLDSVLDASTSEVDLRSDLRETGIDICGIEVPPLFSENFDYQKLRRDFVVGILTSDLLDSKLFVHVANEADNVDSAQSLASTSAYGSRCDSTRAYDGISLDVLSRFTFPIVPGAPSWPGERLEARLASRFQGVDGVEVARSAIVGSHTLISSRCTLEDSVSVIRSTLCEGVSVQQGSTIEGSHLFKNVQVGPRCNITSSIIGEGVKLLEGVTIESGCIIADGCTIGPDVTVQAGSRIATRRLADVKRAEEEDSDGEDDVATKTAHPLPPPGSDARLGKDSIGYLWPALGVRDPEYEDDSDDEDDEDDDVLEAPATLRHLVIGANLRQGETTDTTSQDSLSSVDGDSEFGFGSDSDEDSDASDIDGDGDFPTATPGLSTHLDSLTLSGDDAALDEAAASARQADFSAEASASLDRAFDEGHTIDNASIELKTLRMASNVPPSSVRRVVVDKLMERCDASDVKKTGQWLNRWSPLLNNIGSNGPVEGCETILFIQKFCARDQGKKMALFTGVVTKLYNDDLISDEGVLEWAGDKRSEGAEVSEEAVRKRMGELKEKAKTIIEHAGESSDEESEEDSDDE</sequence>
<evidence type="ECO:0000313" key="11">
    <source>
        <dbReference type="EMBL" id="PWN21860.1"/>
    </source>
</evidence>
<evidence type="ECO:0000256" key="4">
    <source>
        <dbReference type="ARBA" id="ARBA00022540"/>
    </source>
</evidence>
<dbReference type="InterPro" id="IPR003307">
    <property type="entry name" value="W2_domain"/>
</dbReference>
<dbReference type="AlphaFoldDB" id="A0A316U9F6"/>
<dbReference type="InterPro" id="IPR011004">
    <property type="entry name" value="Trimer_LpxA-like_sf"/>
</dbReference>
<feature type="compositionally biased region" description="Low complexity" evidence="9">
    <location>
        <begin position="559"/>
        <end position="581"/>
    </location>
</feature>
<accession>A0A316U9F6</accession>
<feature type="region of interest" description="Disordered" evidence="9">
    <location>
        <begin position="1"/>
        <end position="32"/>
    </location>
</feature>
<evidence type="ECO:0000259" key="10">
    <source>
        <dbReference type="PROSITE" id="PS51363"/>
    </source>
</evidence>
<dbReference type="PROSITE" id="PS51363">
    <property type="entry name" value="W2"/>
    <property type="match status" value="1"/>
</dbReference>
<evidence type="ECO:0000256" key="2">
    <source>
        <dbReference type="ARBA" id="ARBA00007878"/>
    </source>
</evidence>